<dbReference type="EMBL" id="ML005009">
    <property type="protein sequence ID" value="RKP20899.1"/>
    <property type="molecule type" value="Genomic_DNA"/>
</dbReference>
<protein>
    <submittedName>
        <fullName evidence="1">Uncharacterized protein</fullName>
    </submittedName>
</protein>
<sequence length="167" mass="19381">MEMNESYVKEILSKATRVPLDLSILEYEQISPTDPADLWREKIEPQFIVNLSLVDALLDYKECTKSWCDSSFISCAKVWNVEKIDDLVVVHILAIFSRPSHTSPIPKSTAKVWFCFLKVGHIVDIYFRSMIKGHWFTGLNHREHFSFAERTKLLAGKSHINKRLLNK</sequence>
<organism evidence="1 2">
    <name type="scientific">Rozella allomycis (strain CSF55)</name>
    <dbReference type="NCBI Taxonomy" id="988480"/>
    <lineage>
        <taxon>Eukaryota</taxon>
        <taxon>Fungi</taxon>
        <taxon>Fungi incertae sedis</taxon>
        <taxon>Cryptomycota</taxon>
        <taxon>Cryptomycota incertae sedis</taxon>
        <taxon>Rozella</taxon>
    </lineage>
</organism>
<name>A0A4V1J0A7_ROZAC</name>
<proteinExistence type="predicted"/>
<evidence type="ECO:0000313" key="2">
    <source>
        <dbReference type="Proteomes" id="UP000281549"/>
    </source>
</evidence>
<reference evidence="2" key="1">
    <citation type="journal article" date="2018" name="Nat. Microbiol.">
        <title>Leveraging single-cell genomics to expand the fungal tree of life.</title>
        <authorList>
            <person name="Ahrendt S.R."/>
            <person name="Quandt C.A."/>
            <person name="Ciobanu D."/>
            <person name="Clum A."/>
            <person name="Salamov A."/>
            <person name="Andreopoulos B."/>
            <person name="Cheng J.F."/>
            <person name="Woyke T."/>
            <person name="Pelin A."/>
            <person name="Henrissat B."/>
            <person name="Reynolds N.K."/>
            <person name="Benny G.L."/>
            <person name="Smith M.E."/>
            <person name="James T.Y."/>
            <person name="Grigoriev I.V."/>
        </authorList>
    </citation>
    <scope>NUCLEOTIDE SEQUENCE [LARGE SCALE GENOMIC DNA]</scope>
    <source>
        <strain evidence="2">CSF55</strain>
    </source>
</reference>
<dbReference type="Proteomes" id="UP000281549">
    <property type="component" value="Unassembled WGS sequence"/>
</dbReference>
<dbReference type="AlphaFoldDB" id="A0A4V1J0A7"/>
<gene>
    <name evidence="1" type="ORF">ROZALSC1DRAFT_20986</name>
</gene>
<evidence type="ECO:0000313" key="1">
    <source>
        <dbReference type="EMBL" id="RKP20899.1"/>
    </source>
</evidence>
<accession>A0A4V1J0A7</accession>